<reference evidence="2" key="1">
    <citation type="submission" date="2019-10" db="EMBL/GenBank/DDBJ databases">
        <authorList>
            <consortium name="DOE Joint Genome Institute"/>
            <person name="Kuo A."/>
            <person name="Miyauchi S."/>
            <person name="Kiss E."/>
            <person name="Drula E."/>
            <person name="Kohler A."/>
            <person name="Sanchez-Garcia M."/>
            <person name="Andreopoulos B."/>
            <person name="Barry K.W."/>
            <person name="Bonito G."/>
            <person name="Buee M."/>
            <person name="Carver A."/>
            <person name="Chen C."/>
            <person name="Cichocki N."/>
            <person name="Clum A."/>
            <person name="Culley D."/>
            <person name="Crous P.W."/>
            <person name="Fauchery L."/>
            <person name="Girlanda M."/>
            <person name="Hayes R."/>
            <person name="Keri Z."/>
            <person name="LaButti K."/>
            <person name="Lipzen A."/>
            <person name="Lombard V."/>
            <person name="Magnuson J."/>
            <person name="Maillard F."/>
            <person name="Morin E."/>
            <person name="Murat C."/>
            <person name="Nolan M."/>
            <person name="Ohm R."/>
            <person name="Pangilinan J."/>
            <person name="Pereira M."/>
            <person name="Perotto S."/>
            <person name="Peter M."/>
            <person name="Riley R."/>
            <person name="Sitrit Y."/>
            <person name="Stielow B."/>
            <person name="Szollosi G."/>
            <person name="Zifcakova L."/>
            <person name="Stursova M."/>
            <person name="Spatafora J.W."/>
            <person name="Tedersoo L."/>
            <person name="Vaario L.-M."/>
            <person name="Yamada A."/>
            <person name="Yan M."/>
            <person name="Wang P."/>
            <person name="Xu J."/>
            <person name="Bruns T."/>
            <person name="Baldrian P."/>
            <person name="Vilgalys R."/>
            <person name="Henrissat B."/>
            <person name="Grigoriev I.V."/>
            <person name="Hibbett D."/>
            <person name="Nagy L.G."/>
            <person name="Martin F.M."/>
        </authorList>
    </citation>
    <scope>NUCLEOTIDE SEQUENCE</scope>
    <source>
        <strain evidence="2">BED1</strain>
    </source>
</reference>
<feature type="region of interest" description="Disordered" evidence="1">
    <location>
        <begin position="86"/>
        <end position="126"/>
    </location>
</feature>
<reference evidence="2" key="2">
    <citation type="journal article" date="2020" name="Nat. Commun.">
        <title>Large-scale genome sequencing of mycorrhizal fungi provides insights into the early evolution of symbiotic traits.</title>
        <authorList>
            <person name="Miyauchi S."/>
            <person name="Kiss E."/>
            <person name="Kuo A."/>
            <person name="Drula E."/>
            <person name="Kohler A."/>
            <person name="Sanchez-Garcia M."/>
            <person name="Morin E."/>
            <person name="Andreopoulos B."/>
            <person name="Barry K.W."/>
            <person name="Bonito G."/>
            <person name="Buee M."/>
            <person name="Carver A."/>
            <person name="Chen C."/>
            <person name="Cichocki N."/>
            <person name="Clum A."/>
            <person name="Culley D."/>
            <person name="Crous P.W."/>
            <person name="Fauchery L."/>
            <person name="Girlanda M."/>
            <person name="Hayes R.D."/>
            <person name="Keri Z."/>
            <person name="LaButti K."/>
            <person name="Lipzen A."/>
            <person name="Lombard V."/>
            <person name="Magnuson J."/>
            <person name="Maillard F."/>
            <person name="Murat C."/>
            <person name="Nolan M."/>
            <person name="Ohm R.A."/>
            <person name="Pangilinan J."/>
            <person name="Pereira M.F."/>
            <person name="Perotto S."/>
            <person name="Peter M."/>
            <person name="Pfister S."/>
            <person name="Riley R."/>
            <person name="Sitrit Y."/>
            <person name="Stielow J.B."/>
            <person name="Szollosi G."/>
            <person name="Zifcakova L."/>
            <person name="Stursova M."/>
            <person name="Spatafora J.W."/>
            <person name="Tedersoo L."/>
            <person name="Vaario L.M."/>
            <person name="Yamada A."/>
            <person name="Yan M."/>
            <person name="Wang P."/>
            <person name="Xu J."/>
            <person name="Bruns T."/>
            <person name="Baldrian P."/>
            <person name="Vilgalys R."/>
            <person name="Dunand C."/>
            <person name="Henrissat B."/>
            <person name="Grigoriev I.V."/>
            <person name="Hibbett D."/>
            <person name="Nagy L.G."/>
            <person name="Martin F.M."/>
        </authorList>
    </citation>
    <scope>NUCLEOTIDE SEQUENCE</scope>
    <source>
        <strain evidence="2">BED1</strain>
    </source>
</reference>
<name>A0AAD4G5M0_BOLED</name>
<keyword evidence="3" id="KW-1185">Reference proteome</keyword>
<accession>A0AAD4G5M0</accession>
<evidence type="ECO:0000313" key="3">
    <source>
        <dbReference type="Proteomes" id="UP001194468"/>
    </source>
</evidence>
<comment type="caution">
    <text evidence="2">The sequence shown here is derived from an EMBL/GenBank/DDBJ whole genome shotgun (WGS) entry which is preliminary data.</text>
</comment>
<evidence type="ECO:0000256" key="1">
    <source>
        <dbReference type="SAM" id="MobiDB-lite"/>
    </source>
</evidence>
<organism evidence="2 3">
    <name type="scientific">Boletus edulis BED1</name>
    <dbReference type="NCBI Taxonomy" id="1328754"/>
    <lineage>
        <taxon>Eukaryota</taxon>
        <taxon>Fungi</taxon>
        <taxon>Dikarya</taxon>
        <taxon>Basidiomycota</taxon>
        <taxon>Agaricomycotina</taxon>
        <taxon>Agaricomycetes</taxon>
        <taxon>Agaricomycetidae</taxon>
        <taxon>Boletales</taxon>
        <taxon>Boletineae</taxon>
        <taxon>Boletaceae</taxon>
        <taxon>Boletoideae</taxon>
        <taxon>Boletus</taxon>
    </lineage>
</organism>
<dbReference type="AlphaFoldDB" id="A0AAD4G5M0"/>
<feature type="compositionally biased region" description="Basic residues" evidence="1">
    <location>
        <begin position="109"/>
        <end position="126"/>
    </location>
</feature>
<sequence>MMLVNFKSYAERSTDAVEVLTGQRNEKFESTADRRRGKNALEALDYPRLFNDHVRAKNAETERNKHDVTNLEMLGKHPEECEEAHKLKNPTITNSHEKQAVGFEERPKHANAKAKKLRKTVRRQTN</sequence>
<evidence type="ECO:0000313" key="2">
    <source>
        <dbReference type="EMBL" id="KAF8417188.1"/>
    </source>
</evidence>
<gene>
    <name evidence="2" type="ORF">L210DRAFT_3511481</name>
</gene>
<feature type="compositionally biased region" description="Basic and acidic residues" evidence="1">
    <location>
        <begin position="95"/>
        <end position="108"/>
    </location>
</feature>
<protein>
    <submittedName>
        <fullName evidence="2">Uncharacterized protein</fullName>
    </submittedName>
</protein>
<dbReference type="EMBL" id="WHUW01000229">
    <property type="protein sequence ID" value="KAF8417188.1"/>
    <property type="molecule type" value="Genomic_DNA"/>
</dbReference>
<proteinExistence type="predicted"/>
<dbReference type="Proteomes" id="UP001194468">
    <property type="component" value="Unassembled WGS sequence"/>
</dbReference>